<dbReference type="RefSeq" id="WP_128536423.1">
    <property type="nucleotide sequence ID" value="NZ_SBIW01000031.1"/>
</dbReference>
<organism evidence="1 2">
    <name type="scientific">Mucilaginibacter gilvus</name>
    <dbReference type="NCBI Taxonomy" id="2305909"/>
    <lineage>
        <taxon>Bacteria</taxon>
        <taxon>Pseudomonadati</taxon>
        <taxon>Bacteroidota</taxon>
        <taxon>Sphingobacteriia</taxon>
        <taxon>Sphingobacteriales</taxon>
        <taxon>Sphingobacteriaceae</taxon>
        <taxon>Mucilaginibacter</taxon>
    </lineage>
</organism>
<dbReference type="EMBL" id="SBIW01000031">
    <property type="protein sequence ID" value="RWY46006.1"/>
    <property type="molecule type" value="Genomic_DNA"/>
</dbReference>
<dbReference type="Pfam" id="PF14054">
    <property type="entry name" value="DUF4249"/>
    <property type="match status" value="1"/>
</dbReference>
<name>A0A3S3W175_9SPHI</name>
<dbReference type="OrthoDB" id="1062680at2"/>
<accession>A0A3S3W175</accession>
<proteinExistence type="predicted"/>
<dbReference type="Proteomes" id="UP000286701">
    <property type="component" value="Unassembled WGS sequence"/>
</dbReference>
<comment type="caution">
    <text evidence="1">The sequence shown here is derived from an EMBL/GenBank/DDBJ whole genome shotgun (WGS) entry which is preliminary data.</text>
</comment>
<protein>
    <submittedName>
        <fullName evidence="1">DUF4249 family protein</fullName>
    </submittedName>
</protein>
<keyword evidence="2" id="KW-1185">Reference proteome</keyword>
<gene>
    <name evidence="1" type="ORF">EPL05_23450</name>
</gene>
<dbReference type="PROSITE" id="PS51257">
    <property type="entry name" value="PROKAR_LIPOPROTEIN"/>
    <property type="match status" value="1"/>
</dbReference>
<dbReference type="AlphaFoldDB" id="A0A3S3W175"/>
<evidence type="ECO:0000313" key="1">
    <source>
        <dbReference type="EMBL" id="RWY46006.1"/>
    </source>
</evidence>
<sequence>MRINCPYIISALALFITASGCCKLYLPEIVATDTDLLVVEGVVNLGSNSTFIRLSHTVQLKQNTSVKPETGAAVTLEGEGSTYHVNETTGGTYASAGLNLDGAKKYRFKIHTTNNQDYVSGAAASAADIEANIIDTHGLNVPVGPDTFSNLYCVDCTLRGTIIKPAFWTN</sequence>
<dbReference type="InterPro" id="IPR025345">
    <property type="entry name" value="DUF4249"/>
</dbReference>
<evidence type="ECO:0000313" key="2">
    <source>
        <dbReference type="Proteomes" id="UP000286701"/>
    </source>
</evidence>
<reference evidence="1 2" key="1">
    <citation type="submission" date="2019-01" db="EMBL/GenBank/DDBJ databases">
        <title>Mucilaginibacter antarcticum sp. nov., isolated from antarctic soil.</title>
        <authorList>
            <person name="Yan Y.-Q."/>
            <person name="Du Z.-J."/>
        </authorList>
    </citation>
    <scope>NUCLEOTIDE SEQUENCE [LARGE SCALE GENOMIC DNA]</scope>
    <source>
        <strain evidence="1 2">F01003</strain>
    </source>
</reference>